<dbReference type="AlphaFoldDB" id="A0A074KXK5"/>
<accession>A0A074KXK5</accession>
<dbReference type="eggNOG" id="COG2982">
    <property type="taxonomic scope" value="Bacteria"/>
</dbReference>
<dbReference type="GO" id="GO:0090313">
    <property type="term" value="P:regulation of protein targeting to membrane"/>
    <property type="evidence" value="ECO:0007669"/>
    <property type="project" value="TreeGrafter"/>
</dbReference>
<dbReference type="InterPro" id="IPR052894">
    <property type="entry name" value="AsmA-related"/>
</dbReference>
<feature type="transmembrane region" description="Helical" evidence="1">
    <location>
        <begin position="7"/>
        <end position="29"/>
    </location>
</feature>
<dbReference type="GO" id="GO:0005886">
    <property type="term" value="C:plasma membrane"/>
    <property type="evidence" value="ECO:0007669"/>
    <property type="project" value="TreeGrafter"/>
</dbReference>
<evidence type="ECO:0000313" key="2">
    <source>
        <dbReference type="EMBL" id="KEO72348.1"/>
    </source>
</evidence>
<dbReference type="PANTHER" id="PTHR30441:SF8">
    <property type="entry name" value="DUF748 DOMAIN-CONTAINING PROTEIN"/>
    <property type="match status" value="1"/>
</dbReference>
<dbReference type="RefSeq" id="WP_035076776.1">
    <property type="nucleotide sequence ID" value="NZ_JMIH01000024.1"/>
</dbReference>
<dbReference type="STRING" id="1048983.EL17_16510"/>
<sequence>MGKRIKIGLLVLVILPVFVMVIAIGAVYFNQSRIVQEGLAAVNKTFEGELVISGTHISPFANFPYISIDLEDISFFENKHRNTKPLYTAQDLYVGFDLWDIFAGNYKVKSIKINNGHLDIIKYQNGEINLLLAKGIDDSEVEDKNGDKFSIELASLSIKAFDLQYFDKASGNEVFGHINDLNSKISVSEDHFFIDLISSLDIDIIHDGQPSFFTNKHLELDLELDYDRVNKNLQVIPSKLYLEKALLSVEGTVDLENDLDMDLKFYGEKPDFNIFAAFAPQEIGEALHRYKNEGQIYFLGSVRGKSVNDHIPAISVEFGADDAYFLNTEMDKKVDKLSFAGYFTNGKERTLESSELRLQKFSARPAEGIFEGKMIVKNFKDPNIKVNLHADLDLEFIGQFLQVEGLERLKGQILLDMDFDELVDLELPGENLAQLKSGIDSELTIKNLSFNIPDYPHAIRNANGHAVMENGRILMDNLSFNVAGSDFKFTMSLSDFPAVFHQYEKEVALTLVANSSKIDIPQLLSYDKELAAITDEVIEDFSIDLAFQASAYELANFKNLPKGEFFIRDFYAKLKNYPHKLHDFTADMTITEDAFELKNFSGDIDDSNFHFTGVLSNYPKWFEDVKIGDTKFAFDFTSENLRLEDLLSYDGQNYLPEDYRQEVITGLKAQGILDLHYDSIFRSADLYLENLEGKMKIHPLRLHAVNGRVHFEDEHVQVEKLQGKMGGSDFMVDLAYYLGEDATDKKRANFFAFKSRSLDLDALMNYEINSKMDTAHEEAFNIFDIPFTDMRFTADIAKMNYHTFWLDNFKLKGSITENHYLYLDTLSVNVADGNLGLKGYFNGSDPKHIYFNSTMKAYKLDLDILLIKFENFGQDYFINDNIHGKVSGTITSNFLVYPDFTPIIDKSEAHLDMKIYEGSIVEFAPLQALGSFFKDKNLNLVRFDTLQNAMDLKDGVLSIPSMNINSSLGFIELSGRQRLDLTMDYFIRVPLGLVTQVGFRSLFGGKSKGEIDPDQEDAIVYRDADKRVRFVNINMKGTPDDIQVTLGKDKSGR</sequence>
<keyword evidence="1" id="KW-1133">Transmembrane helix</keyword>
<keyword evidence="1" id="KW-0812">Transmembrane</keyword>
<organism evidence="2 3">
    <name type="scientific">Anditalea andensis</name>
    <dbReference type="NCBI Taxonomy" id="1048983"/>
    <lineage>
        <taxon>Bacteria</taxon>
        <taxon>Pseudomonadati</taxon>
        <taxon>Bacteroidota</taxon>
        <taxon>Cytophagia</taxon>
        <taxon>Cytophagales</taxon>
        <taxon>Cytophagaceae</taxon>
        <taxon>Anditalea</taxon>
    </lineage>
</organism>
<keyword evidence="3" id="KW-1185">Reference proteome</keyword>
<keyword evidence="1" id="KW-0472">Membrane</keyword>
<proteinExistence type="predicted"/>
<name>A0A074KXK5_9BACT</name>
<dbReference type="EMBL" id="JMIH01000024">
    <property type="protein sequence ID" value="KEO72348.1"/>
    <property type="molecule type" value="Genomic_DNA"/>
</dbReference>
<comment type="caution">
    <text evidence="2">The sequence shown here is derived from an EMBL/GenBank/DDBJ whole genome shotgun (WGS) entry which is preliminary data.</text>
</comment>
<dbReference type="OrthoDB" id="1489065at2"/>
<reference evidence="2 3" key="1">
    <citation type="submission" date="2014-04" db="EMBL/GenBank/DDBJ databases">
        <title>Characterization and application of a salt tolerant electro-active bacterium.</title>
        <authorList>
            <person name="Yang L."/>
            <person name="Wei S."/>
            <person name="Tay Q.X.M."/>
        </authorList>
    </citation>
    <scope>NUCLEOTIDE SEQUENCE [LARGE SCALE GENOMIC DNA]</scope>
    <source>
        <strain evidence="2 3">LY1</strain>
    </source>
</reference>
<evidence type="ECO:0000313" key="3">
    <source>
        <dbReference type="Proteomes" id="UP000027821"/>
    </source>
</evidence>
<gene>
    <name evidence="2" type="ORF">EL17_16510</name>
</gene>
<dbReference type="PANTHER" id="PTHR30441">
    <property type="entry name" value="DUF748 DOMAIN-CONTAINING PROTEIN"/>
    <property type="match status" value="1"/>
</dbReference>
<protein>
    <submittedName>
        <fullName evidence="2">Membrane biogenesis protein</fullName>
    </submittedName>
</protein>
<evidence type="ECO:0000256" key="1">
    <source>
        <dbReference type="SAM" id="Phobius"/>
    </source>
</evidence>
<dbReference type="Proteomes" id="UP000027821">
    <property type="component" value="Unassembled WGS sequence"/>
</dbReference>